<proteinExistence type="predicted"/>
<accession>A0ABC8LAV6</accession>
<keyword evidence="2" id="KW-1185">Reference proteome</keyword>
<evidence type="ECO:0000313" key="1">
    <source>
        <dbReference type="EMBL" id="CAH8380372.1"/>
    </source>
</evidence>
<name>A0ABC8LAV6_ERUVS</name>
<protein>
    <submittedName>
        <fullName evidence="1">Uncharacterized protein</fullName>
    </submittedName>
</protein>
<evidence type="ECO:0000313" key="2">
    <source>
        <dbReference type="Proteomes" id="UP001642260"/>
    </source>
</evidence>
<dbReference type="EMBL" id="CAKOAT010487377">
    <property type="protein sequence ID" value="CAH8380372.1"/>
    <property type="molecule type" value="Genomic_DNA"/>
</dbReference>
<dbReference type="Proteomes" id="UP001642260">
    <property type="component" value="Unassembled WGS sequence"/>
</dbReference>
<reference evidence="1 2" key="1">
    <citation type="submission" date="2022-03" db="EMBL/GenBank/DDBJ databases">
        <authorList>
            <person name="Macdonald S."/>
            <person name="Ahmed S."/>
            <person name="Newling K."/>
        </authorList>
    </citation>
    <scope>NUCLEOTIDE SEQUENCE [LARGE SCALE GENOMIC DNA]</scope>
</reference>
<dbReference type="AlphaFoldDB" id="A0ABC8LAV6"/>
<comment type="caution">
    <text evidence="1">The sequence shown here is derived from an EMBL/GenBank/DDBJ whole genome shotgun (WGS) entry which is preliminary data.</text>
</comment>
<sequence>MSSSQSDKRSSVAKMGKLAQRKAEKDLVLVDTELPSPSVLVVTLTHESKVQVMQDAGVQAGTGVLCVPDTLAQPSYSSTTSIPVTYKEKNAKPMRPLSDRRDIVLALPSASATPVVPLKGRKRKCIRGNDEDPLQQEGLSLASGLRGRDLAFATIDGGMAVVQALEGKTLLSLQAEETRLSACKGDLAAVHGSFNLILADLKFECFLPKCSEDPEGQDLAVVESGDIPNF</sequence>
<organism evidence="1 2">
    <name type="scientific">Eruca vesicaria subsp. sativa</name>
    <name type="common">Garden rocket</name>
    <name type="synonym">Eruca sativa</name>
    <dbReference type="NCBI Taxonomy" id="29727"/>
    <lineage>
        <taxon>Eukaryota</taxon>
        <taxon>Viridiplantae</taxon>
        <taxon>Streptophyta</taxon>
        <taxon>Embryophyta</taxon>
        <taxon>Tracheophyta</taxon>
        <taxon>Spermatophyta</taxon>
        <taxon>Magnoliopsida</taxon>
        <taxon>eudicotyledons</taxon>
        <taxon>Gunneridae</taxon>
        <taxon>Pentapetalae</taxon>
        <taxon>rosids</taxon>
        <taxon>malvids</taxon>
        <taxon>Brassicales</taxon>
        <taxon>Brassicaceae</taxon>
        <taxon>Brassiceae</taxon>
        <taxon>Eruca</taxon>
    </lineage>
</organism>
<gene>
    <name evidence="1" type="ORF">ERUC_LOCUS33152</name>
</gene>